<dbReference type="FunFam" id="3.40.50.300:FF:001447">
    <property type="entry name" value="Ras-related protein Rab-1B"/>
    <property type="match status" value="1"/>
</dbReference>
<dbReference type="GO" id="GO:0003924">
    <property type="term" value="F:GTPase activity"/>
    <property type="evidence" value="ECO:0007669"/>
    <property type="project" value="InterPro"/>
</dbReference>
<dbReference type="EMBL" id="CATOUU010000938">
    <property type="protein sequence ID" value="CAI9961213.1"/>
    <property type="molecule type" value="Genomic_DNA"/>
</dbReference>
<dbReference type="Gene3D" id="3.40.50.300">
    <property type="entry name" value="P-loop containing nucleotide triphosphate hydrolases"/>
    <property type="match status" value="1"/>
</dbReference>
<dbReference type="PANTHER" id="PTHR47977">
    <property type="entry name" value="RAS-RELATED PROTEIN RAB"/>
    <property type="match status" value="1"/>
</dbReference>
<comment type="caution">
    <text evidence="3">The sequence shown here is derived from an EMBL/GenBank/DDBJ whole genome shotgun (WGS) entry which is preliminary data.</text>
</comment>
<dbReference type="SMART" id="SM00175">
    <property type="entry name" value="RAB"/>
    <property type="match status" value="1"/>
</dbReference>
<dbReference type="EMBL" id="CAXDID020000243">
    <property type="protein sequence ID" value="CAL6063009.1"/>
    <property type="molecule type" value="Genomic_DNA"/>
</dbReference>
<sequence>MQYKYFLHQTFLLCFVYFQFVLYNNQCNIALYAYLHITLQTTQYKLVLVGDAEVGKSALSYRLSKGKFTPLYKPTIGAEYATILVSGCRFNIWDTAGQETYGRFITSTYYRGADCCAICYDLTKPSSLTNVLNWYEGIKKLDKLPLIILIGTKSDAHIEVEPSEIKEMSNKIGAQLSFVCSAKLGEGCDEIFTRLVSWFKVQELAPSIQNIEAEEFKVMKMQTQERVAKKSGCCD</sequence>
<keyword evidence="1" id="KW-0547">Nucleotide-binding</keyword>
<accession>A0AA86VAK2</accession>
<dbReference type="SMART" id="SM00174">
    <property type="entry name" value="RHO"/>
    <property type="match status" value="1"/>
</dbReference>
<dbReference type="InterPro" id="IPR050227">
    <property type="entry name" value="Rab"/>
</dbReference>
<organism evidence="3">
    <name type="scientific">Hexamita inflata</name>
    <dbReference type="NCBI Taxonomy" id="28002"/>
    <lineage>
        <taxon>Eukaryota</taxon>
        <taxon>Metamonada</taxon>
        <taxon>Diplomonadida</taxon>
        <taxon>Hexamitidae</taxon>
        <taxon>Hexamitinae</taxon>
        <taxon>Hexamita</taxon>
    </lineage>
</organism>
<dbReference type="AlphaFoldDB" id="A0AA86VAK2"/>
<dbReference type="SUPFAM" id="SSF52540">
    <property type="entry name" value="P-loop containing nucleoside triphosphate hydrolases"/>
    <property type="match status" value="1"/>
</dbReference>
<evidence type="ECO:0000313" key="5">
    <source>
        <dbReference type="Proteomes" id="UP001642409"/>
    </source>
</evidence>
<gene>
    <name evidence="3" type="ORF">HINF_LOCUS48858</name>
    <name evidence="4" type="ORF">HINF_LOCUS50574</name>
</gene>
<dbReference type="Pfam" id="PF00071">
    <property type="entry name" value="Ras"/>
    <property type="match status" value="1"/>
</dbReference>
<dbReference type="PROSITE" id="PS51419">
    <property type="entry name" value="RAB"/>
    <property type="match status" value="1"/>
</dbReference>
<dbReference type="InterPro" id="IPR005225">
    <property type="entry name" value="Small_GTP-bd"/>
</dbReference>
<reference evidence="4 5" key="2">
    <citation type="submission" date="2024-07" db="EMBL/GenBank/DDBJ databases">
        <authorList>
            <person name="Akdeniz Z."/>
        </authorList>
    </citation>
    <scope>NUCLEOTIDE SEQUENCE [LARGE SCALE GENOMIC DNA]</scope>
</reference>
<protein>
    <submittedName>
        <fullName evidence="3">Rab11</fullName>
    </submittedName>
</protein>
<dbReference type="GO" id="GO:0005525">
    <property type="term" value="F:GTP binding"/>
    <property type="evidence" value="ECO:0007669"/>
    <property type="project" value="UniProtKB-KW"/>
</dbReference>
<dbReference type="InterPro" id="IPR027417">
    <property type="entry name" value="P-loop_NTPase"/>
</dbReference>
<dbReference type="NCBIfam" id="TIGR00231">
    <property type="entry name" value="small_GTP"/>
    <property type="match status" value="1"/>
</dbReference>
<dbReference type="SMART" id="SM00173">
    <property type="entry name" value="RAS"/>
    <property type="match status" value="1"/>
</dbReference>
<evidence type="ECO:0000313" key="3">
    <source>
        <dbReference type="EMBL" id="CAI9961213.1"/>
    </source>
</evidence>
<evidence type="ECO:0000313" key="4">
    <source>
        <dbReference type="EMBL" id="CAL6063009.1"/>
    </source>
</evidence>
<reference evidence="3" key="1">
    <citation type="submission" date="2023-06" db="EMBL/GenBank/DDBJ databases">
        <authorList>
            <person name="Kurt Z."/>
        </authorList>
    </citation>
    <scope>NUCLEOTIDE SEQUENCE</scope>
</reference>
<evidence type="ECO:0000256" key="1">
    <source>
        <dbReference type="ARBA" id="ARBA00022741"/>
    </source>
</evidence>
<dbReference type="PROSITE" id="PS51421">
    <property type="entry name" value="RAS"/>
    <property type="match status" value="1"/>
</dbReference>
<evidence type="ECO:0000256" key="2">
    <source>
        <dbReference type="ARBA" id="ARBA00023134"/>
    </source>
</evidence>
<dbReference type="InterPro" id="IPR001806">
    <property type="entry name" value="Small_GTPase"/>
</dbReference>
<dbReference type="Proteomes" id="UP001642409">
    <property type="component" value="Unassembled WGS sequence"/>
</dbReference>
<name>A0AA86VAK2_9EUKA</name>
<proteinExistence type="predicted"/>
<dbReference type="PRINTS" id="PR00449">
    <property type="entry name" value="RASTRNSFRMNG"/>
</dbReference>
<keyword evidence="2" id="KW-0342">GTP-binding</keyword>
<dbReference type="CDD" id="cd00154">
    <property type="entry name" value="Rab"/>
    <property type="match status" value="1"/>
</dbReference>
<keyword evidence="5" id="KW-1185">Reference proteome</keyword>